<evidence type="ECO:0000256" key="1">
    <source>
        <dbReference type="SAM" id="MobiDB-lite"/>
    </source>
</evidence>
<comment type="caution">
    <text evidence="3">The sequence shown here is derived from an EMBL/GenBank/DDBJ whole genome shotgun (WGS) entry which is preliminary data.</text>
</comment>
<evidence type="ECO:0000256" key="2">
    <source>
        <dbReference type="SAM" id="SignalP"/>
    </source>
</evidence>
<dbReference type="AlphaFoldDB" id="A0A835XRV5"/>
<reference evidence="3" key="1">
    <citation type="journal article" date="2020" name="bioRxiv">
        <title>Comparative genomics of Chlamydomonas.</title>
        <authorList>
            <person name="Craig R.J."/>
            <person name="Hasan A.R."/>
            <person name="Ness R.W."/>
            <person name="Keightley P.D."/>
        </authorList>
    </citation>
    <scope>NUCLEOTIDE SEQUENCE</scope>
    <source>
        <strain evidence="3">CCAP 11/70</strain>
    </source>
</reference>
<dbReference type="EMBL" id="JAEHOE010000066">
    <property type="protein sequence ID" value="KAG2490037.1"/>
    <property type="molecule type" value="Genomic_DNA"/>
</dbReference>
<feature type="signal peptide" evidence="2">
    <location>
        <begin position="1"/>
        <end position="20"/>
    </location>
</feature>
<gene>
    <name evidence="3" type="ORF">HYH03_011502</name>
</gene>
<feature type="chain" id="PRO_5032293992" evidence="2">
    <location>
        <begin position="21"/>
        <end position="235"/>
    </location>
</feature>
<keyword evidence="2" id="KW-0732">Signal</keyword>
<accession>A0A835XRV5</accession>
<proteinExistence type="predicted"/>
<evidence type="ECO:0000313" key="4">
    <source>
        <dbReference type="Proteomes" id="UP000612055"/>
    </source>
</evidence>
<name>A0A835XRV5_9CHLO</name>
<protein>
    <submittedName>
        <fullName evidence="3">Uncharacterized protein</fullName>
    </submittedName>
</protein>
<keyword evidence="4" id="KW-1185">Reference proteome</keyword>
<feature type="region of interest" description="Disordered" evidence="1">
    <location>
        <begin position="206"/>
        <end position="235"/>
    </location>
</feature>
<dbReference type="Proteomes" id="UP000612055">
    <property type="component" value="Unassembled WGS sequence"/>
</dbReference>
<evidence type="ECO:0000313" key="3">
    <source>
        <dbReference type="EMBL" id="KAG2490037.1"/>
    </source>
</evidence>
<sequence>MTRRSLLAVSLGYYATVATAAQAESSAGEPAPAISFPVEAAPPPQPDVTVYNYDFASDVPSNLRIKEYLQIVQENRPRSWQSIAQQIQTGNFEQLTMNLNVAPMADLRQAALYLPWALLQNSEYNAATDSHKAFKNFEEHVKDLQYASASAAAALRGSPSWTPQQQAQQAQQVQQAFILMSASLDGFLSTVPAKYQGAGLAIFGRREENKESSRDRDRELREAREVKEAKPAESE</sequence>
<dbReference type="OrthoDB" id="545379at2759"/>
<organism evidence="3 4">
    <name type="scientific">Edaphochlamys debaryana</name>
    <dbReference type="NCBI Taxonomy" id="47281"/>
    <lineage>
        <taxon>Eukaryota</taxon>
        <taxon>Viridiplantae</taxon>
        <taxon>Chlorophyta</taxon>
        <taxon>core chlorophytes</taxon>
        <taxon>Chlorophyceae</taxon>
        <taxon>CS clade</taxon>
        <taxon>Chlamydomonadales</taxon>
        <taxon>Chlamydomonadales incertae sedis</taxon>
        <taxon>Edaphochlamys</taxon>
    </lineage>
</organism>